<gene>
    <name evidence="1" type="ORF">IC614_06515</name>
</gene>
<protein>
    <submittedName>
        <fullName evidence="1">Uncharacterized protein</fullName>
    </submittedName>
</protein>
<dbReference type="NCBIfam" id="NF002558">
    <property type="entry name" value="PRK02126.1"/>
    <property type="match status" value="1"/>
</dbReference>
<dbReference type="Proteomes" id="UP000594873">
    <property type="component" value="Chromosome"/>
</dbReference>
<dbReference type="AlphaFoldDB" id="A0A7T2GHK6"/>
<dbReference type="PANTHER" id="PTHR46018">
    <property type="entry name" value="ZINC PHOSPHODIESTERASE ELAC PROTEIN 1"/>
    <property type="match status" value="1"/>
</dbReference>
<evidence type="ECO:0000313" key="1">
    <source>
        <dbReference type="EMBL" id="QPQ54030.1"/>
    </source>
</evidence>
<sequence>MRSTLHPSLVNGRSGDPALFVDTLHQRSALLFDFGDLSALGAGDLLRVSHAFVTHMPIDRFIGFDTLLRTLVGRDKTVRLVGPEGFADRLYHKLQSYEWHLANLCAADLVFDVLEVEREGWARSARFRFQRKFSLEDEREFSIEDGLILVEPEREVRAAILDHHGPSLAFAVQERAHVRIWKKRLDARGLPMGTWLQTLKKAIMLGAQDDCPVPTPKGLLPLAELRDLATVTDGQTLVYVAGAADTQANRDAIVRLARGADMAFIAAPFAAGDADQARRSEHLTTRAAGEIARAAGVRRIEPFHFSPHHAGEEHMMAEVRKAFEAA</sequence>
<dbReference type="KEGG" id="sflv:IC614_06515"/>
<name>A0A7T2GHK6_9SPHN</name>
<dbReference type="SUPFAM" id="SSF56281">
    <property type="entry name" value="Metallo-hydrolase/oxidoreductase"/>
    <property type="match status" value="1"/>
</dbReference>
<accession>A0A7T2GHK6</accession>
<keyword evidence="2" id="KW-1185">Reference proteome</keyword>
<dbReference type="Gene3D" id="3.60.15.10">
    <property type="entry name" value="Ribonuclease Z/Hydroxyacylglutathione hydrolase-like"/>
    <property type="match status" value="1"/>
</dbReference>
<dbReference type="GO" id="GO:0042781">
    <property type="term" value="F:3'-tRNA processing endoribonuclease activity"/>
    <property type="evidence" value="ECO:0007669"/>
    <property type="project" value="TreeGrafter"/>
</dbReference>
<reference evidence="1 2" key="1">
    <citation type="submission" date="2020-11" db="EMBL/GenBank/DDBJ databases">
        <title>Genome seq and assembly of Sphingosinicella sp.</title>
        <authorList>
            <person name="Chhetri G."/>
        </authorList>
    </citation>
    <scope>NUCLEOTIDE SEQUENCE [LARGE SCALE GENOMIC DNA]</scope>
    <source>
        <strain evidence="1 2">UDD2</strain>
    </source>
</reference>
<organism evidence="1 2">
    <name type="scientific">Allosphingosinicella flava</name>
    <dbReference type="NCBI Taxonomy" id="2771430"/>
    <lineage>
        <taxon>Bacteria</taxon>
        <taxon>Pseudomonadati</taxon>
        <taxon>Pseudomonadota</taxon>
        <taxon>Alphaproteobacteria</taxon>
        <taxon>Sphingomonadales</taxon>
        <taxon>Sphingomonadaceae</taxon>
        <taxon>Allosphingosinicella</taxon>
    </lineage>
</organism>
<evidence type="ECO:0000313" key="2">
    <source>
        <dbReference type="Proteomes" id="UP000594873"/>
    </source>
</evidence>
<dbReference type="EMBL" id="CP065592">
    <property type="protein sequence ID" value="QPQ54030.1"/>
    <property type="molecule type" value="Genomic_DNA"/>
</dbReference>
<dbReference type="InterPro" id="IPR036866">
    <property type="entry name" value="RibonucZ/Hydroxyglut_hydro"/>
</dbReference>
<dbReference type="PANTHER" id="PTHR46018:SF7">
    <property type="entry name" value="RIBONUCLEASE Z"/>
    <property type="match status" value="1"/>
</dbReference>
<proteinExistence type="predicted"/>
<dbReference type="RefSeq" id="WP_200970562.1">
    <property type="nucleotide sequence ID" value="NZ_CP065592.1"/>
</dbReference>